<protein>
    <submittedName>
        <fullName evidence="4">Peptidase S9B dipeptidylpeptidase IV domain protein</fullName>
    </submittedName>
</protein>
<reference evidence="4 5" key="1">
    <citation type="journal article" date="2013" name="Mar. Genomics">
        <title>Expression of sulfatases in Rhodopirellula baltica and the diversity of sulfatases in the genus Rhodopirellula.</title>
        <authorList>
            <person name="Wegner C.E."/>
            <person name="Richter-Heitmann T."/>
            <person name="Klindworth A."/>
            <person name="Klockow C."/>
            <person name="Richter M."/>
            <person name="Achstetter T."/>
            <person name="Glockner F.O."/>
            <person name="Harder J."/>
        </authorList>
    </citation>
    <scope>NUCLEOTIDE SEQUENCE [LARGE SCALE GENOMIC DNA]</scope>
    <source>
        <strain evidence="4 5">SH28</strain>
    </source>
</reference>
<comment type="caution">
    <text evidence="4">The sequence shown here is derived from an EMBL/GenBank/DDBJ whole genome shotgun (WGS) entry which is preliminary data.</text>
</comment>
<feature type="domain" description="Dipeptidylpeptidase IV N-terminal" evidence="3">
    <location>
        <begin position="155"/>
        <end position="408"/>
    </location>
</feature>
<dbReference type="InterPro" id="IPR002469">
    <property type="entry name" value="Peptidase_S9B_N"/>
</dbReference>
<accession>K5C8T3</accession>
<feature type="signal peptide" evidence="1">
    <location>
        <begin position="1"/>
        <end position="25"/>
    </location>
</feature>
<feature type="domain" description="Peptidase S9 prolyl oligopeptidase catalytic" evidence="2">
    <location>
        <begin position="500"/>
        <end position="695"/>
    </location>
</feature>
<dbReference type="AlphaFoldDB" id="K5C8T3"/>
<dbReference type="GO" id="GO:0006508">
    <property type="term" value="P:proteolysis"/>
    <property type="evidence" value="ECO:0007669"/>
    <property type="project" value="InterPro"/>
</dbReference>
<organism evidence="4 5">
    <name type="scientific">Rhodopirellula baltica SH28</name>
    <dbReference type="NCBI Taxonomy" id="993517"/>
    <lineage>
        <taxon>Bacteria</taxon>
        <taxon>Pseudomonadati</taxon>
        <taxon>Planctomycetota</taxon>
        <taxon>Planctomycetia</taxon>
        <taxon>Pirellulales</taxon>
        <taxon>Pirellulaceae</taxon>
        <taxon>Rhodopirellula</taxon>
    </lineage>
</organism>
<keyword evidence="1" id="KW-0732">Signal</keyword>
<dbReference type="EMBL" id="AMCW01000145">
    <property type="protein sequence ID" value="EKJ99459.1"/>
    <property type="molecule type" value="Genomic_DNA"/>
</dbReference>
<dbReference type="Proteomes" id="UP000007993">
    <property type="component" value="Unassembled WGS sequence"/>
</dbReference>
<dbReference type="SUPFAM" id="SSF53474">
    <property type="entry name" value="alpha/beta-Hydrolases"/>
    <property type="match status" value="1"/>
</dbReference>
<dbReference type="Pfam" id="PF00930">
    <property type="entry name" value="DPPIV_N"/>
    <property type="match status" value="1"/>
</dbReference>
<dbReference type="PANTHER" id="PTHR11731">
    <property type="entry name" value="PROTEASE FAMILY S9B,C DIPEPTIDYL-PEPTIDASE IV-RELATED"/>
    <property type="match status" value="1"/>
</dbReference>
<dbReference type="SUPFAM" id="SSF82171">
    <property type="entry name" value="DPP6 N-terminal domain-like"/>
    <property type="match status" value="1"/>
</dbReference>
<sequence>MQSSLKVVTYLFAAALMFATNAVHTAAQSADSHSTSTSELLEKSRLRLEGIYANGEMRAKDFRAEWLLDSTGYVVREKAIDSAESVQAIYDVVTGERTVATSKAETTSRDPMLSPDGTSVLKKQRRGWDIRDLTSGETRPLLKPEEAGDIYYQDLSWSPDGKRILFVESNSNEVRLRNVLVPDDPSYPGVSKTRFARVGTKIPELRVGVVDASGEDVHSVNWLPIEFPEDGGYFGEVSWAGNSEEILVERLSRFRDKREFLLARVDGVVSTIFEETNEAWAVGSHGINSGVKWIDGGKNFVFLSEKDGWRQAFAIDRDGKNERLLTPGDYDIIDRAESGDVVDEDGGWYYFYASPDNGTQRYLFRVPLDGTGTLERITNKDQAGWHSYQFSPDRKWAIHTYSTVNSPPVVDLVTIPEHRSIRILESNEELRTKVRKTITRPTEFVQLRLSDEVTVDASVTKPSDFDESKRYPVFVYVYGEPYLQTVLDRWGAAQIDFLRTIADLGYITVSIDNRGTPAPKGAAWRRSIFGSLGPLSTEEQAAAIQELGRTRSYVDLSRVGIWGWSGGGSNTLNALFRKPDVYHLGIAVVPKPQPHLYNAWFQEIYMRTPEVNAEGYARSAPLGFADGLKGKLLIVTGSGETNTHIQIIEGLVDRLIELGKPFDYMVYPNRDHGLREGKGSEVHVRMLITRYLLENLPPGPRPLSTQTQ</sequence>
<dbReference type="PATRIC" id="fig|993517.3.peg.5645"/>
<evidence type="ECO:0000313" key="5">
    <source>
        <dbReference type="Proteomes" id="UP000007993"/>
    </source>
</evidence>
<dbReference type="Pfam" id="PF00326">
    <property type="entry name" value="Peptidase_S9"/>
    <property type="match status" value="1"/>
</dbReference>
<dbReference type="PANTHER" id="PTHR11731:SF193">
    <property type="entry name" value="DIPEPTIDYL PEPTIDASE 9"/>
    <property type="match status" value="1"/>
</dbReference>
<dbReference type="InterPro" id="IPR001375">
    <property type="entry name" value="Peptidase_S9_cat"/>
</dbReference>
<gene>
    <name evidence="4" type="ORF">RBSH_05214</name>
</gene>
<dbReference type="Gene3D" id="3.40.50.1820">
    <property type="entry name" value="alpha/beta hydrolase"/>
    <property type="match status" value="1"/>
</dbReference>
<dbReference type="GO" id="GO:0008236">
    <property type="term" value="F:serine-type peptidase activity"/>
    <property type="evidence" value="ECO:0007669"/>
    <property type="project" value="InterPro"/>
</dbReference>
<dbReference type="GO" id="GO:0008239">
    <property type="term" value="F:dipeptidyl-peptidase activity"/>
    <property type="evidence" value="ECO:0007669"/>
    <property type="project" value="TreeGrafter"/>
</dbReference>
<dbReference type="Gene3D" id="2.140.10.30">
    <property type="entry name" value="Dipeptidylpeptidase IV, N-terminal domain"/>
    <property type="match status" value="1"/>
</dbReference>
<feature type="chain" id="PRO_5003881981" evidence="1">
    <location>
        <begin position="26"/>
        <end position="708"/>
    </location>
</feature>
<dbReference type="RefSeq" id="WP_007334603.1">
    <property type="nucleotide sequence ID" value="NZ_AMCW01000145.1"/>
</dbReference>
<evidence type="ECO:0000259" key="3">
    <source>
        <dbReference type="Pfam" id="PF00930"/>
    </source>
</evidence>
<proteinExistence type="predicted"/>
<evidence type="ECO:0000256" key="1">
    <source>
        <dbReference type="SAM" id="SignalP"/>
    </source>
</evidence>
<dbReference type="InterPro" id="IPR050278">
    <property type="entry name" value="Serine_Prot_S9B/DPPIV"/>
</dbReference>
<dbReference type="InterPro" id="IPR029058">
    <property type="entry name" value="AB_hydrolase_fold"/>
</dbReference>
<evidence type="ECO:0000259" key="2">
    <source>
        <dbReference type="Pfam" id="PF00326"/>
    </source>
</evidence>
<evidence type="ECO:0000313" key="4">
    <source>
        <dbReference type="EMBL" id="EKJ99459.1"/>
    </source>
</evidence>
<name>K5C8T3_RHOBT</name>